<dbReference type="SUPFAM" id="SSF51182">
    <property type="entry name" value="RmlC-like cupins"/>
    <property type="match status" value="1"/>
</dbReference>
<dbReference type="InterPro" id="IPR014710">
    <property type="entry name" value="RmlC-like_jellyroll"/>
</dbReference>
<organism evidence="1 2">
    <name type="scientific">Schumannella soli</name>
    <dbReference type="NCBI Taxonomy" id="2590779"/>
    <lineage>
        <taxon>Bacteria</taxon>
        <taxon>Bacillati</taxon>
        <taxon>Actinomycetota</taxon>
        <taxon>Actinomycetes</taxon>
        <taxon>Micrococcales</taxon>
        <taxon>Microbacteriaceae</taxon>
        <taxon>Schumannella</taxon>
    </lineage>
</organism>
<dbReference type="AlphaFoldDB" id="A0A506XVB1"/>
<dbReference type="Gene3D" id="2.60.120.10">
    <property type="entry name" value="Jelly Rolls"/>
    <property type="match status" value="1"/>
</dbReference>
<dbReference type="EMBL" id="VHQG01000005">
    <property type="protein sequence ID" value="TPW74096.1"/>
    <property type="molecule type" value="Genomic_DNA"/>
</dbReference>
<gene>
    <name evidence="1" type="ORF">FJ657_15750</name>
</gene>
<keyword evidence="2" id="KW-1185">Reference proteome</keyword>
<evidence type="ECO:0000313" key="2">
    <source>
        <dbReference type="Proteomes" id="UP000316252"/>
    </source>
</evidence>
<evidence type="ECO:0000313" key="1">
    <source>
        <dbReference type="EMBL" id="TPW74096.1"/>
    </source>
</evidence>
<sequence length="112" mass="11539">MRLIRLHDLLERDSVHPGAQGVQEGRLAETGTRTRLVRLEAGGSWSGAVEPGERLSIVVAGDVVAGPEGAEVAAGGAILWDAGEHAELRSVDGATIVVIASTDGEPLPIAAR</sequence>
<accession>A0A506XVB1</accession>
<dbReference type="Proteomes" id="UP000316252">
    <property type="component" value="Unassembled WGS sequence"/>
</dbReference>
<protein>
    <submittedName>
        <fullName evidence="1">Uncharacterized protein</fullName>
    </submittedName>
</protein>
<proteinExistence type="predicted"/>
<reference evidence="1 2" key="1">
    <citation type="submission" date="2019-06" db="EMBL/GenBank/DDBJ databases">
        <authorList>
            <person name="Li F."/>
        </authorList>
    </citation>
    <scope>NUCLEOTIDE SEQUENCE [LARGE SCALE GENOMIC DNA]</scope>
    <source>
        <strain evidence="1 2">10F1D-1</strain>
    </source>
</reference>
<dbReference type="OrthoDB" id="9838301at2"/>
<comment type="caution">
    <text evidence="1">The sequence shown here is derived from an EMBL/GenBank/DDBJ whole genome shotgun (WGS) entry which is preliminary data.</text>
</comment>
<dbReference type="InterPro" id="IPR011051">
    <property type="entry name" value="RmlC_Cupin_sf"/>
</dbReference>
<name>A0A506XVB1_9MICO</name>
<dbReference type="RefSeq" id="WP_141164675.1">
    <property type="nucleotide sequence ID" value="NZ_VHQG01000005.1"/>
</dbReference>